<dbReference type="Pfam" id="PF00618">
    <property type="entry name" value="RasGEF_N"/>
    <property type="match status" value="1"/>
</dbReference>
<evidence type="ECO:0000259" key="5">
    <source>
        <dbReference type="PROSITE" id="PS50186"/>
    </source>
</evidence>
<dbReference type="GeneID" id="103561104"/>
<dbReference type="PANTHER" id="PTHR23113:SF26">
    <property type="entry name" value="RAP GUANINE NUCLEOTIDE EXCHANGE FACTOR 5"/>
    <property type="match status" value="1"/>
</dbReference>
<dbReference type="SMART" id="SM00049">
    <property type="entry name" value="DEP"/>
    <property type="match status" value="1"/>
</dbReference>
<keyword evidence="7" id="KW-1185">Reference proteome</keyword>
<dbReference type="InterPro" id="IPR001895">
    <property type="entry name" value="RASGEF_cat_dom"/>
</dbReference>
<feature type="region of interest" description="Disordered" evidence="3">
    <location>
        <begin position="29"/>
        <end position="51"/>
    </location>
</feature>
<dbReference type="PROSITE" id="PS00720">
    <property type="entry name" value="RASGEF"/>
    <property type="match status" value="1"/>
</dbReference>
<feature type="domain" description="Ras-GEF" evidence="4">
    <location>
        <begin position="645"/>
        <end position="880"/>
    </location>
</feature>
<dbReference type="SUPFAM" id="SSF46785">
    <property type="entry name" value="Winged helix' DNA-binding domain"/>
    <property type="match status" value="1"/>
</dbReference>
<dbReference type="Gene3D" id="1.20.870.10">
    <property type="entry name" value="Son of sevenless (SoS) protein Chain: S domain 1"/>
    <property type="match status" value="1"/>
</dbReference>
<dbReference type="Gene3D" id="3.10.20.90">
    <property type="entry name" value="Phosphatidylinositol 3-kinase Catalytic Subunit, Chain A, domain 1"/>
    <property type="match status" value="1"/>
</dbReference>
<dbReference type="Pfam" id="PF00617">
    <property type="entry name" value="RasGEF"/>
    <property type="match status" value="1"/>
</dbReference>
<evidence type="ECO:0000256" key="1">
    <source>
        <dbReference type="ARBA" id="ARBA00022658"/>
    </source>
</evidence>
<dbReference type="InterPro" id="IPR036964">
    <property type="entry name" value="RASGEF_cat_dom_sf"/>
</dbReference>
<feature type="domain" description="N-terminal Ras-GEF" evidence="6">
    <location>
        <begin position="368"/>
        <end position="501"/>
    </location>
</feature>
<dbReference type="SUPFAM" id="SSF48366">
    <property type="entry name" value="Ras GEF"/>
    <property type="match status" value="1"/>
</dbReference>
<organism evidence="7 8">
    <name type="scientific">Equus przewalskii</name>
    <name type="common">Przewalski's horse</name>
    <name type="synonym">Equus caballus przewalskii</name>
    <dbReference type="NCBI Taxonomy" id="9798"/>
    <lineage>
        <taxon>Eukaryota</taxon>
        <taxon>Metazoa</taxon>
        <taxon>Chordata</taxon>
        <taxon>Craniata</taxon>
        <taxon>Vertebrata</taxon>
        <taxon>Euteleostomi</taxon>
        <taxon>Mammalia</taxon>
        <taxon>Eutheria</taxon>
        <taxon>Laurasiatheria</taxon>
        <taxon>Perissodactyla</taxon>
        <taxon>Equidae</taxon>
        <taxon>Equus</taxon>
    </lineage>
</organism>
<dbReference type="PROSITE" id="PS50186">
    <property type="entry name" value="DEP"/>
    <property type="match status" value="1"/>
</dbReference>
<dbReference type="InterPro" id="IPR036390">
    <property type="entry name" value="WH_DNA-bd_sf"/>
</dbReference>
<proteinExistence type="predicted"/>
<name>A0ABM4P493_EQUPR</name>
<dbReference type="PANTHER" id="PTHR23113">
    <property type="entry name" value="GUANINE NUCLEOTIDE EXCHANGE FACTOR"/>
    <property type="match status" value="1"/>
</dbReference>
<reference evidence="8" key="1">
    <citation type="submission" date="2025-08" db="UniProtKB">
        <authorList>
            <consortium name="RefSeq"/>
        </authorList>
    </citation>
    <scope>IDENTIFICATION</scope>
    <source>
        <tissue evidence="8">Blood</tissue>
    </source>
</reference>
<dbReference type="CDD" id="cd06224">
    <property type="entry name" value="REM"/>
    <property type="match status" value="1"/>
</dbReference>
<dbReference type="Pfam" id="PF00610">
    <property type="entry name" value="DEP"/>
    <property type="match status" value="1"/>
</dbReference>
<dbReference type="RefSeq" id="XP_070472007.1">
    <property type="nucleotide sequence ID" value="XM_070615906.1"/>
</dbReference>
<evidence type="ECO:0000259" key="4">
    <source>
        <dbReference type="PROSITE" id="PS50009"/>
    </source>
</evidence>
<dbReference type="InterPro" id="IPR036388">
    <property type="entry name" value="WH-like_DNA-bd_sf"/>
</dbReference>
<dbReference type="Gene3D" id="1.10.10.10">
    <property type="entry name" value="Winged helix-like DNA-binding domain superfamily/Winged helix DNA-binding domain"/>
    <property type="match status" value="1"/>
</dbReference>
<dbReference type="PROSITE" id="PS50212">
    <property type="entry name" value="RASGEF_NTER"/>
    <property type="match status" value="1"/>
</dbReference>
<dbReference type="Proteomes" id="UP001652662">
    <property type="component" value="Chromosome 4"/>
</dbReference>
<gene>
    <name evidence="8" type="primary">RAPGEF5</name>
</gene>
<evidence type="ECO:0000256" key="3">
    <source>
        <dbReference type="SAM" id="MobiDB-lite"/>
    </source>
</evidence>
<dbReference type="CDD" id="cd00155">
    <property type="entry name" value="RasGEF"/>
    <property type="match status" value="1"/>
</dbReference>
<dbReference type="InterPro" id="IPR008937">
    <property type="entry name" value="Ras-like_GEF"/>
</dbReference>
<dbReference type="PROSITE" id="PS50009">
    <property type="entry name" value="RASGEF_CAT"/>
    <property type="match status" value="1"/>
</dbReference>
<dbReference type="InterPro" id="IPR000591">
    <property type="entry name" value="DEP_dom"/>
</dbReference>
<dbReference type="InterPro" id="IPR029071">
    <property type="entry name" value="Ubiquitin-like_domsf"/>
</dbReference>
<feature type="domain" description="DEP" evidence="5">
    <location>
        <begin position="117"/>
        <end position="186"/>
    </location>
</feature>
<sequence length="881" mass="101201">MRMAVGSVKMQTPCESPVLAAAVAAADGALRRSPSAREPEREQPPAPLRPRLRDLPALLRSGLTLRRKRSAGGGRTLSRRISNPYLEHTPSQIYGENSSCAGRALRNIIIVQAADLIKDRVNLKGFYRRSCVGSELVDWLLEHCPFVQCRSMAIGVWQLLLDMGIMSSVDQHLYFQDTYVFYQFSSDECSYLYCEFEREEEWQNGVKLLLQLVPLIPARAGICELSHQKIEDSEESSDEILARLTSAVQRELAAVIALKARKSALEQDEENSDKHVTVTEAEGVPDSQAGVMCKLQERDDIGRIELVQKLARENCQFLQTDKKEQEKSEHDDEVMTVQVKEQEQNVLVLKKVQCCGPAPPAGSAESDWRYVVVSGTPEKILEHLLNDLHLEEVQDKETETLLDDFLLTYTVFMTTDDLCQALLRHYSAKKYQGKEENSDVPCRKRKVLHLVSQWIALYKDWLHEDEHSKMFLKTIYRNVLDDVYEYPILEKELKEFQKILGMHRRHTVDEYSPQRKNKALFHQFSLKENWLQHRGTVTETEEIFCHVYITEHSYVSVKAKISSTAQEILKVVAEKIQHAEEDLALVAVTFSGEKHELQPNDLAISKSLEASGRIYVYRKDLADTLNPFAENEESQQRSMRILGMNTWDLALELMNFDWSLFNSIHEQELIYFTFSRQGSGEHTVNLSLLLQRCNEVQLWVATEILLCSQLGKRVQLVKKFIKIAAHCKAQRNLNSFFAIVMGLNTASVSRLSQTWEKIPGKFKKLFSELESLTDPSLNHKAYRDAFKKMKPPKIPFMPLLLKDVTFIHEGNKTFLDNLVNFEKLHMIADTVRTLRHCRTNQFGSDVSPKEHQELKSHVNHLYVIDSQQALFELSHRIEPRV</sequence>
<dbReference type="SMART" id="SM00229">
    <property type="entry name" value="RasGEFN"/>
    <property type="match status" value="1"/>
</dbReference>
<dbReference type="SUPFAM" id="SSF54236">
    <property type="entry name" value="Ubiquitin-like"/>
    <property type="match status" value="1"/>
</dbReference>
<protein>
    <submittedName>
        <fullName evidence="8">Rap guanine nucleotide exchange factor 5 isoform X2</fullName>
    </submittedName>
</protein>
<evidence type="ECO:0000313" key="7">
    <source>
        <dbReference type="Proteomes" id="UP001652662"/>
    </source>
</evidence>
<dbReference type="InterPro" id="IPR000651">
    <property type="entry name" value="Ras-like_Gua-exchang_fac_N"/>
</dbReference>
<keyword evidence="1 2" id="KW-0344">Guanine-nucleotide releasing factor</keyword>
<dbReference type="CDD" id="cd04437">
    <property type="entry name" value="DEP_Epac"/>
    <property type="match status" value="1"/>
</dbReference>
<dbReference type="InterPro" id="IPR023578">
    <property type="entry name" value="Ras_GEF_dom_sf"/>
</dbReference>
<dbReference type="Gene3D" id="1.10.840.10">
    <property type="entry name" value="Ras guanine-nucleotide exchange factors catalytic domain"/>
    <property type="match status" value="1"/>
</dbReference>
<evidence type="ECO:0000313" key="8">
    <source>
        <dbReference type="RefSeq" id="XP_070472007.1"/>
    </source>
</evidence>
<evidence type="ECO:0000259" key="6">
    <source>
        <dbReference type="PROSITE" id="PS50212"/>
    </source>
</evidence>
<evidence type="ECO:0000256" key="2">
    <source>
        <dbReference type="PROSITE-ProRule" id="PRU00168"/>
    </source>
</evidence>
<dbReference type="InterPro" id="IPR019804">
    <property type="entry name" value="Ras_G-nucl-exch_fac_CS"/>
</dbReference>
<accession>A0ABM4P493</accession>
<dbReference type="SMART" id="SM00147">
    <property type="entry name" value="RasGEF"/>
    <property type="match status" value="1"/>
</dbReference>